<accession>A0A9D2UHN1</accession>
<gene>
    <name evidence="7" type="ORF">IAA93_02600</name>
</gene>
<evidence type="ECO:0000256" key="4">
    <source>
        <dbReference type="ARBA" id="ARBA00023014"/>
    </source>
</evidence>
<reference evidence="7" key="1">
    <citation type="journal article" date="2021" name="PeerJ">
        <title>Extensive microbial diversity within the chicken gut microbiome revealed by metagenomics and culture.</title>
        <authorList>
            <person name="Gilroy R."/>
            <person name="Ravi A."/>
            <person name="Getino M."/>
            <person name="Pursley I."/>
            <person name="Horton D.L."/>
            <person name="Alikhan N.F."/>
            <person name="Baker D."/>
            <person name="Gharbi K."/>
            <person name="Hall N."/>
            <person name="Watson M."/>
            <person name="Adriaenssens E.M."/>
            <person name="Foster-Nyarko E."/>
            <person name="Jarju S."/>
            <person name="Secka A."/>
            <person name="Antonio M."/>
            <person name="Oren A."/>
            <person name="Chaudhuri R.R."/>
            <person name="La Ragione R."/>
            <person name="Hildebrand F."/>
            <person name="Pallen M.J."/>
        </authorList>
    </citation>
    <scope>NUCLEOTIDE SEQUENCE</scope>
    <source>
        <strain evidence="7">MalCec1-1739</strain>
    </source>
</reference>
<dbReference type="InterPro" id="IPR017896">
    <property type="entry name" value="4Fe4S_Fe-S-bd"/>
</dbReference>
<proteinExistence type="predicted"/>
<dbReference type="PROSITE" id="PS50902">
    <property type="entry name" value="FLAVODOXIN_LIKE"/>
    <property type="match status" value="1"/>
</dbReference>
<dbReference type="AlphaFoldDB" id="A0A9D2UHN1"/>
<dbReference type="GO" id="GO:0051539">
    <property type="term" value="F:4 iron, 4 sulfur cluster binding"/>
    <property type="evidence" value="ECO:0007669"/>
    <property type="project" value="UniProtKB-KW"/>
</dbReference>
<organism evidence="7 8">
    <name type="scientific">Candidatus Avibacteroides avistercoris</name>
    <dbReference type="NCBI Taxonomy" id="2840690"/>
    <lineage>
        <taxon>Bacteria</taxon>
        <taxon>Pseudomonadati</taxon>
        <taxon>Bacteroidota</taxon>
        <taxon>Bacteroidia</taxon>
        <taxon>Bacteroidales</taxon>
        <taxon>Bacteroidaceae</taxon>
        <taxon>Bacteroidaceae incertae sedis</taxon>
        <taxon>Candidatus Avibacteroides</taxon>
    </lineage>
</organism>
<dbReference type="InterPro" id="IPR050572">
    <property type="entry name" value="Fe-S_Ferredoxin"/>
</dbReference>
<feature type="domain" description="4Fe-4S ferredoxin-type" evidence="6">
    <location>
        <begin position="200"/>
        <end position="229"/>
    </location>
</feature>
<dbReference type="Gene3D" id="3.30.70.20">
    <property type="match status" value="1"/>
</dbReference>
<dbReference type="SUPFAM" id="SSF52218">
    <property type="entry name" value="Flavoproteins"/>
    <property type="match status" value="1"/>
</dbReference>
<dbReference type="GO" id="GO:0010181">
    <property type="term" value="F:FMN binding"/>
    <property type="evidence" value="ECO:0007669"/>
    <property type="project" value="InterPro"/>
</dbReference>
<dbReference type="GO" id="GO:0046872">
    <property type="term" value="F:metal ion binding"/>
    <property type="evidence" value="ECO:0007669"/>
    <property type="project" value="UniProtKB-KW"/>
</dbReference>
<dbReference type="PANTHER" id="PTHR43687:SF1">
    <property type="entry name" value="FERREDOXIN III"/>
    <property type="match status" value="1"/>
</dbReference>
<evidence type="ECO:0000256" key="2">
    <source>
        <dbReference type="ARBA" id="ARBA00022723"/>
    </source>
</evidence>
<dbReference type="SUPFAM" id="SSF54862">
    <property type="entry name" value="4Fe-4S ferredoxins"/>
    <property type="match status" value="1"/>
</dbReference>
<keyword evidence="4" id="KW-0411">Iron-sulfur</keyword>
<dbReference type="InterPro" id="IPR017900">
    <property type="entry name" value="4Fe4S_Fe_S_CS"/>
</dbReference>
<feature type="domain" description="Flavodoxin-like" evidence="5">
    <location>
        <begin position="6"/>
        <end position="151"/>
    </location>
</feature>
<evidence type="ECO:0000259" key="5">
    <source>
        <dbReference type="PROSITE" id="PS50902"/>
    </source>
</evidence>
<evidence type="ECO:0000259" key="6">
    <source>
        <dbReference type="PROSITE" id="PS51379"/>
    </source>
</evidence>
<dbReference type="PANTHER" id="PTHR43687">
    <property type="entry name" value="ADENYLYLSULFATE REDUCTASE, BETA SUBUNIT"/>
    <property type="match status" value="1"/>
</dbReference>
<evidence type="ECO:0000313" key="8">
    <source>
        <dbReference type="Proteomes" id="UP000787625"/>
    </source>
</evidence>
<sequence length="276" mass="28987">MEIKGLTVACFSPTGTTRRVCDAFAAGAGYADVEIIDLTHCEAEAVVPSDRLVVIAAPVYGGHVPQLAVGRMAGLTSDGAPAVVISVYGNRAYEHALQELSSLAASKGMNVIAAATFVGEHSYSSEALPIAHGRPDADDLATARDFGKAVAGKLSRLESIGRTALVDVRKIARPRQSLAGSLRFAAGAIRIIMAKPEMQVTPSVDAGLCVHCGKCAGLCPSGAITAGQEETTDKDKCIRCCACVKGCPRRARTFVTPFASILSKNFRRRKQPKVML</sequence>
<keyword evidence="1" id="KW-0004">4Fe-4S</keyword>
<name>A0A9D2UHN1_9BACT</name>
<dbReference type="Gene3D" id="3.40.50.360">
    <property type="match status" value="1"/>
</dbReference>
<keyword evidence="2" id="KW-0479">Metal-binding</keyword>
<dbReference type="InterPro" id="IPR008254">
    <property type="entry name" value="Flavodoxin/NO_synth"/>
</dbReference>
<evidence type="ECO:0000256" key="3">
    <source>
        <dbReference type="ARBA" id="ARBA00023004"/>
    </source>
</evidence>
<keyword evidence="3" id="KW-0408">Iron</keyword>
<dbReference type="InterPro" id="IPR029039">
    <property type="entry name" value="Flavoprotein-like_sf"/>
</dbReference>
<protein>
    <submittedName>
        <fullName evidence="7">4Fe-4S binding protein</fullName>
    </submittedName>
</protein>
<evidence type="ECO:0000313" key="7">
    <source>
        <dbReference type="EMBL" id="HJD52605.1"/>
    </source>
</evidence>
<feature type="domain" description="4Fe-4S ferredoxin-type" evidence="6">
    <location>
        <begin position="233"/>
        <end position="257"/>
    </location>
</feature>
<dbReference type="Pfam" id="PF00037">
    <property type="entry name" value="Fer4"/>
    <property type="match status" value="2"/>
</dbReference>
<dbReference type="PROSITE" id="PS00198">
    <property type="entry name" value="4FE4S_FER_1"/>
    <property type="match status" value="1"/>
</dbReference>
<comment type="caution">
    <text evidence="7">The sequence shown here is derived from an EMBL/GenBank/DDBJ whole genome shotgun (WGS) entry which is preliminary data.</text>
</comment>
<reference evidence="7" key="2">
    <citation type="submission" date="2021-04" db="EMBL/GenBank/DDBJ databases">
        <authorList>
            <person name="Gilroy R."/>
        </authorList>
    </citation>
    <scope>NUCLEOTIDE SEQUENCE</scope>
    <source>
        <strain evidence="7">MalCec1-1739</strain>
    </source>
</reference>
<dbReference type="PROSITE" id="PS51379">
    <property type="entry name" value="4FE4S_FER_2"/>
    <property type="match status" value="2"/>
</dbReference>
<dbReference type="Proteomes" id="UP000787625">
    <property type="component" value="Unassembled WGS sequence"/>
</dbReference>
<evidence type="ECO:0000256" key="1">
    <source>
        <dbReference type="ARBA" id="ARBA00022485"/>
    </source>
</evidence>
<dbReference type="EMBL" id="DWUP01000053">
    <property type="protein sequence ID" value="HJD52605.1"/>
    <property type="molecule type" value="Genomic_DNA"/>
</dbReference>